<protein>
    <recommendedName>
        <fullName evidence="4">Cell division protein ZapB</fullName>
    </recommendedName>
</protein>
<dbReference type="RefSeq" id="WP_157770683.1">
    <property type="nucleotide sequence ID" value="NZ_CBXV010000004.1"/>
</dbReference>
<name>A0A0B6WV86_9BACT</name>
<sequence>MVGLTGLEKFSHLEDKIYRTIELTKALRQEKENLERELASLRREMGNLLSEKERLEAQVERLLAERDTIRMKVEAMLDAISVLDPEIVEQVRR</sequence>
<organism evidence="2 3">
    <name type="scientific">Pyrinomonas methylaliphatogenes</name>
    <dbReference type="NCBI Taxonomy" id="454194"/>
    <lineage>
        <taxon>Bacteria</taxon>
        <taxon>Pseudomonadati</taxon>
        <taxon>Acidobacteriota</taxon>
        <taxon>Blastocatellia</taxon>
        <taxon>Blastocatellales</taxon>
        <taxon>Pyrinomonadaceae</taxon>
        <taxon>Pyrinomonas</taxon>
    </lineage>
</organism>
<dbReference type="EMBL" id="CBXV010000004">
    <property type="protein sequence ID" value="CDM65011.1"/>
    <property type="molecule type" value="Genomic_DNA"/>
</dbReference>
<evidence type="ECO:0000256" key="1">
    <source>
        <dbReference type="SAM" id="Coils"/>
    </source>
</evidence>
<dbReference type="AlphaFoldDB" id="A0A0B6WV86"/>
<dbReference type="STRING" id="454194.PYK22_01008"/>
<reference evidence="2 3" key="1">
    <citation type="submission" date="2013-12" db="EMBL/GenBank/DDBJ databases">
        <authorList>
            <person name="Stott M."/>
        </authorList>
    </citation>
    <scope>NUCLEOTIDE SEQUENCE [LARGE SCALE GENOMIC DNA]</scope>
    <source>
        <strain evidence="2 3">K22</strain>
    </source>
</reference>
<reference evidence="2 3" key="2">
    <citation type="submission" date="2015-01" db="EMBL/GenBank/DDBJ databases">
        <title>Complete genome sequence of Pyrinomonas methylaliphatogenes type strain K22T.</title>
        <authorList>
            <person name="Lee K.C.Y."/>
            <person name="Power J.F."/>
            <person name="Dunfield P.F."/>
            <person name="Morgan X.C."/>
            <person name="Huttenhower C."/>
            <person name="Stott M.B."/>
        </authorList>
    </citation>
    <scope>NUCLEOTIDE SEQUENCE [LARGE SCALE GENOMIC DNA]</scope>
    <source>
        <strain evidence="2 3">K22</strain>
    </source>
</reference>
<feature type="coiled-coil region" evidence="1">
    <location>
        <begin position="17"/>
        <end position="72"/>
    </location>
</feature>
<gene>
    <name evidence="2" type="ORF">PYK22_01008</name>
</gene>
<dbReference type="Gene3D" id="1.20.5.340">
    <property type="match status" value="1"/>
</dbReference>
<evidence type="ECO:0000313" key="3">
    <source>
        <dbReference type="Proteomes" id="UP000031518"/>
    </source>
</evidence>
<keyword evidence="1" id="KW-0175">Coiled coil</keyword>
<dbReference type="Proteomes" id="UP000031518">
    <property type="component" value="Unassembled WGS sequence"/>
</dbReference>
<evidence type="ECO:0008006" key="4">
    <source>
        <dbReference type="Google" id="ProtNLM"/>
    </source>
</evidence>
<accession>A0A0B6WV86</accession>
<keyword evidence="3" id="KW-1185">Reference proteome</keyword>
<dbReference type="OrthoDB" id="3078694at2"/>
<proteinExistence type="predicted"/>
<evidence type="ECO:0000313" key="2">
    <source>
        <dbReference type="EMBL" id="CDM65011.1"/>
    </source>
</evidence>